<name>A0A8J3UK87_9ACTN</name>
<dbReference type="SUPFAM" id="SSF141571">
    <property type="entry name" value="Pentapeptide repeat-like"/>
    <property type="match status" value="1"/>
</dbReference>
<dbReference type="PANTHER" id="PTHR47485">
    <property type="entry name" value="THYLAKOID LUMENAL 17.4 KDA PROTEIN, CHLOROPLASTIC"/>
    <property type="match status" value="1"/>
</dbReference>
<dbReference type="Proteomes" id="UP000644610">
    <property type="component" value="Unassembled WGS sequence"/>
</dbReference>
<evidence type="ECO:0000313" key="2">
    <source>
        <dbReference type="EMBL" id="GII46030.1"/>
    </source>
</evidence>
<dbReference type="Pfam" id="PF13599">
    <property type="entry name" value="Pentapeptide_4"/>
    <property type="match status" value="1"/>
</dbReference>
<keyword evidence="3" id="KW-1185">Reference proteome</keyword>
<dbReference type="AlphaFoldDB" id="A0A8J3UK87"/>
<evidence type="ECO:0000256" key="1">
    <source>
        <dbReference type="ARBA" id="ARBA00022737"/>
    </source>
</evidence>
<gene>
    <name evidence="2" type="ORF">Psi02_24540</name>
</gene>
<dbReference type="InterPro" id="IPR001646">
    <property type="entry name" value="5peptide_repeat"/>
</dbReference>
<evidence type="ECO:0000313" key="3">
    <source>
        <dbReference type="Proteomes" id="UP000644610"/>
    </source>
</evidence>
<protein>
    <recommendedName>
        <fullName evidence="4">Pentapeptide repeat-containing protein</fullName>
    </recommendedName>
</protein>
<sequence>MPRPRERADLPFASHLEPHAGRLVPSGDYDTALFDGNAFDETDAGDARFIECAFSGVTFTSGRYRRVRFADVWMHSVRWVGSDFGETTWLDAEVIASALAGIQLFGAELTRVVFHDCKLDSLNFRGATLREVSFVNCRMAEVDFAGATLTDVTFPGSLIEDARFDKARMSKVDFTQATGLGIKDGYDALAGATISGVQLLDLAPMLAQTLGIRVAH</sequence>
<accession>A0A8J3UK87</accession>
<dbReference type="Gene3D" id="2.160.20.80">
    <property type="entry name" value="E3 ubiquitin-protein ligase SopA"/>
    <property type="match status" value="1"/>
</dbReference>
<dbReference type="RefSeq" id="WP_203973546.1">
    <property type="nucleotide sequence ID" value="NZ_BAAAKY010000044.1"/>
</dbReference>
<proteinExistence type="predicted"/>
<organism evidence="2 3">
    <name type="scientific">Planotetraspora silvatica</name>
    <dbReference type="NCBI Taxonomy" id="234614"/>
    <lineage>
        <taxon>Bacteria</taxon>
        <taxon>Bacillati</taxon>
        <taxon>Actinomycetota</taxon>
        <taxon>Actinomycetes</taxon>
        <taxon>Streptosporangiales</taxon>
        <taxon>Streptosporangiaceae</taxon>
        <taxon>Planotetraspora</taxon>
    </lineage>
</organism>
<dbReference type="EMBL" id="BOOQ01000013">
    <property type="protein sequence ID" value="GII46030.1"/>
    <property type="molecule type" value="Genomic_DNA"/>
</dbReference>
<dbReference type="PANTHER" id="PTHR47485:SF1">
    <property type="entry name" value="THYLAKOID LUMENAL 17.4 KDA PROTEIN, CHLOROPLASTIC"/>
    <property type="match status" value="1"/>
</dbReference>
<comment type="caution">
    <text evidence="2">The sequence shown here is derived from an EMBL/GenBank/DDBJ whole genome shotgun (WGS) entry which is preliminary data.</text>
</comment>
<evidence type="ECO:0008006" key="4">
    <source>
        <dbReference type="Google" id="ProtNLM"/>
    </source>
</evidence>
<reference evidence="2" key="1">
    <citation type="submission" date="2021-01" db="EMBL/GenBank/DDBJ databases">
        <title>Whole genome shotgun sequence of Planotetraspora silvatica NBRC 100141.</title>
        <authorList>
            <person name="Komaki H."/>
            <person name="Tamura T."/>
        </authorList>
    </citation>
    <scope>NUCLEOTIDE SEQUENCE</scope>
    <source>
        <strain evidence="2">NBRC 100141</strain>
    </source>
</reference>
<keyword evidence="1" id="KW-0677">Repeat</keyword>